<evidence type="ECO:0000256" key="1">
    <source>
        <dbReference type="SAM" id="Phobius"/>
    </source>
</evidence>
<gene>
    <name evidence="2" type="ORF">GCK72_018414</name>
</gene>
<dbReference type="PANTHER" id="PTHR10664:SF2">
    <property type="entry name" value="SERPENTINE RECEPTOR, CLASS BC (CLASS B-LIKE)"/>
    <property type="match status" value="1"/>
</dbReference>
<dbReference type="InterPro" id="IPR019420">
    <property type="entry name" value="7TM_GPCR_serpentine_rcpt_Srbc"/>
</dbReference>
<evidence type="ECO:0000313" key="3">
    <source>
        <dbReference type="Proteomes" id="UP000483820"/>
    </source>
</evidence>
<protein>
    <recommendedName>
        <fullName evidence="4">Serpentine receptor class gamma</fullName>
    </recommendedName>
</protein>
<name>A0A6A5G9Y4_CAERE</name>
<comment type="caution">
    <text evidence="2">The sequence shown here is derived from an EMBL/GenBank/DDBJ whole genome shotgun (WGS) entry which is preliminary data.</text>
</comment>
<dbReference type="GeneID" id="9811585"/>
<feature type="transmembrane region" description="Helical" evidence="1">
    <location>
        <begin position="219"/>
        <end position="241"/>
    </location>
</feature>
<evidence type="ECO:0008006" key="4">
    <source>
        <dbReference type="Google" id="ProtNLM"/>
    </source>
</evidence>
<feature type="transmembrane region" description="Helical" evidence="1">
    <location>
        <begin position="51"/>
        <end position="73"/>
    </location>
</feature>
<keyword evidence="1" id="KW-1133">Transmembrane helix</keyword>
<sequence>MSGHLAPCLMSTLGCVSSTIAAIIGFYNIYIVLSNPYFKKKYEYQMFFFRFIADFVMTGFSSVYYFLLIVSVHEGADENLALLEYWLGLIVSSSATVRVVTSFLIALERTLAIYFPILFKNYRSKIPKLLLPLFALSFGFIDNFILYVICGYVFTPNLSCIIFTCQINSCFLKYYSMNKTIMYGSTGTVLVALCTRLFIVNWIRSVRHEKLSRVNKLALIDAVIVLFFDFSSSFIAARGIFTYQEMGPYDAAPKMVGRAIEAFVVSIQLNRARIPTHPHDNTRHTTNTNKTPVLMFQVESKHQ</sequence>
<feature type="transmembrane region" description="Helical" evidence="1">
    <location>
        <begin position="181"/>
        <end position="199"/>
    </location>
</feature>
<feature type="transmembrane region" description="Helical" evidence="1">
    <location>
        <begin position="85"/>
        <end position="108"/>
    </location>
</feature>
<dbReference type="CTD" id="9811585"/>
<dbReference type="KEGG" id="crq:GCK72_018414"/>
<dbReference type="RefSeq" id="XP_003114367.2">
    <property type="nucleotide sequence ID" value="XM_003114319.2"/>
</dbReference>
<reference evidence="2 3" key="1">
    <citation type="submission" date="2019-12" db="EMBL/GenBank/DDBJ databases">
        <title>Chromosome-level assembly of the Caenorhabditis remanei genome.</title>
        <authorList>
            <person name="Teterina A.A."/>
            <person name="Willis J.H."/>
            <person name="Phillips P.C."/>
        </authorList>
    </citation>
    <scope>NUCLEOTIDE SEQUENCE [LARGE SCALE GENOMIC DNA]</scope>
    <source>
        <strain evidence="2 3">PX506</strain>
        <tissue evidence="2">Whole organism</tissue>
    </source>
</reference>
<evidence type="ECO:0000313" key="2">
    <source>
        <dbReference type="EMBL" id="KAF1751860.1"/>
    </source>
</evidence>
<feature type="transmembrane region" description="Helical" evidence="1">
    <location>
        <begin position="6"/>
        <end position="30"/>
    </location>
</feature>
<dbReference type="AlphaFoldDB" id="A0A6A5G9Y4"/>
<dbReference type="EMBL" id="WUAV01000005">
    <property type="protein sequence ID" value="KAF1751860.1"/>
    <property type="molecule type" value="Genomic_DNA"/>
</dbReference>
<proteinExistence type="predicted"/>
<dbReference type="PANTHER" id="PTHR10664">
    <property type="entry name" value="SERPENTINE RECEPTOR-C.ELEGANS"/>
    <property type="match status" value="1"/>
</dbReference>
<feature type="transmembrane region" description="Helical" evidence="1">
    <location>
        <begin position="129"/>
        <end position="154"/>
    </location>
</feature>
<keyword evidence="1" id="KW-0472">Membrane</keyword>
<dbReference type="Proteomes" id="UP000483820">
    <property type="component" value="Chromosome V"/>
</dbReference>
<dbReference type="Pfam" id="PF10316">
    <property type="entry name" value="7TM_GPCR_Srbc"/>
    <property type="match status" value="1"/>
</dbReference>
<accession>A0A6A5G9Y4</accession>
<organism evidence="2 3">
    <name type="scientific">Caenorhabditis remanei</name>
    <name type="common">Caenorhabditis vulgaris</name>
    <dbReference type="NCBI Taxonomy" id="31234"/>
    <lineage>
        <taxon>Eukaryota</taxon>
        <taxon>Metazoa</taxon>
        <taxon>Ecdysozoa</taxon>
        <taxon>Nematoda</taxon>
        <taxon>Chromadorea</taxon>
        <taxon>Rhabditida</taxon>
        <taxon>Rhabditina</taxon>
        <taxon>Rhabditomorpha</taxon>
        <taxon>Rhabditoidea</taxon>
        <taxon>Rhabditidae</taxon>
        <taxon>Peloderinae</taxon>
        <taxon>Caenorhabditis</taxon>
    </lineage>
</organism>
<keyword evidence="1" id="KW-0812">Transmembrane</keyword>